<evidence type="ECO:0000313" key="1">
    <source>
        <dbReference type="EMBL" id="GAA5530938.1"/>
    </source>
</evidence>
<sequence>MRTANWIIVGLLCIIVLIGAYVWSIQPVTPATPPAGWQTFKQGNLTVVLPPEFIVLDPTLASANAEFTASYSGTLESLEKIANDPLKIEFLAVNLENGDIFMLIDENDYRRESTLIKQIDNVAELLFHIRSHNKMDTESFSRTGAIAVNDRLMSLSISEKSQYLQSNDAFRLIRLQVKLEDELVK</sequence>
<comment type="caution">
    <text evidence="1">The sequence shown here is derived from an EMBL/GenBank/DDBJ whole genome shotgun (WGS) entry which is preliminary data.</text>
</comment>
<reference evidence="1 2" key="1">
    <citation type="submission" date="2024-02" db="EMBL/GenBank/DDBJ databases">
        <title>Herpetosiphon gulosus NBRC 112829.</title>
        <authorList>
            <person name="Ichikawa N."/>
            <person name="Katano-Makiyama Y."/>
            <person name="Hidaka K."/>
        </authorList>
    </citation>
    <scope>NUCLEOTIDE SEQUENCE [LARGE SCALE GENOMIC DNA]</scope>
    <source>
        <strain evidence="1 2">NBRC 112829</strain>
    </source>
</reference>
<evidence type="ECO:0000313" key="2">
    <source>
        <dbReference type="Proteomes" id="UP001428290"/>
    </source>
</evidence>
<keyword evidence="2" id="KW-1185">Reference proteome</keyword>
<accession>A0ABP9X7V0</accession>
<evidence type="ECO:0008006" key="3">
    <source>
        <dbReference type="Google" id="ProtNLM"/>
    </source>
</evidence>
<dbReference type="Proteomes" id="UP001428290">
    <property type="component" value="Unassembled WGS sequence"/>
</dbReference>
<gene>
    <name evidence="1" type="ORF">Hgul01_04762</name>
</gene>
<name>A0ABP9X7V0_9CHLR</name>
<dbReference type="EMBL" id="BAABRU010000027">
    <property type="protein sequence ID" value="GAA5530938.1"/>
    <property type="molecule type" value="Genomic_DNA"/>
</dbReference>
<organism evidence="1 2">
    <name type="scientific">Herpetosiphon gulosus</name>
    <dbReference type="NCBI Taxonomy" id="1973496"/>
    <lineage>
        <taxon>Bacteria</taxon>
        <taxon>Bacillati</taxon>
        <taxon>Chloroflexota</taxon>
        <taxon>Chloroflexia</taxon>
        <taxon>Herpetosiphonales</taxon>
        <taxon>Herpetosiphonaceae</taxon>
        <taxon>Herpetosiphon</taxon>
    </lineage>
</organism>
<proteinExistence type="predicted"/>
<dbReference type="RefSeq" id="WP_345724529.1">
    <property type="nucleotide sequence ID" value="NZ_BAABRU010000027.1"/>
</dbReference>
<protein>
    <recommendedName>
        <fullName evidence="3">LPS export ABC transporter periplasmic protein LptC</fullName>
    </recommendedName>
</protein>